<organism evidence="8 9">
    <name type="scientific">Arabidopsis thaliana x Arabidopsis arenosa</name>
    <dbReference type="NCBI Taxonomy" id="1240361"/>
    <lineage>
        <taxon>Eukaryota</taxon>
        <taxon>Viridiplantae</taxon>
        <taxon>Streptophyta</taxon>
        <taxon>Embryophyta</taxon>
        <taxon>Tracheophyta</taxon>
        <taxon>Spermatophyta</taxon>
        <taxon>Magnoliopsida</taxon>
        <taxon>eudicotyledons</taxon>
        <taxon>Gunneridae</taxon>
        <taxon>Pentapetalae</taxon>
        <taxon>rosids</taxon>
        <taxon>malvids</taxon>
        <taxon>Brassicales</taxon>
        <taxon>Brassicaceae</taxon>
        <taxon>Camelineae</taxon>
        <taxon>Arabidopsis</taxon>
    </lineage>
</organism>
<gene>
    <name evidence="8" type="ORF">ISN45_Aa08g015560</name>
</gene>
<accession>A0A8T1XQB5</accession>
<evidence type="ECO:0000313" key="9">
    <source>
        <dbReference type="Proteomes" id="UP000694240"/>
    </source>
</evidence>
<evidence type="ECO:0000256" key="4">
    <source>
        <dbReference type="ARBA" id="ARBA00023289"/>
    </source>
</evidence>
<comment type="caution">
    <text evidence="8">The sequence shown here is derived from an EMBL/GenBank/DDBJ whole genome shotgun (WGS) entry which is preliminary data.</text>
</comment>
<evidence type="ECO:0000256" key="2">
    <source>
        <dbReference type="ARBA" id="ARBA00022723"/>
    </source>
</evidence>
<dbReference type="AlphaFoldDB" id="A0A8T1XQB5"/>
<protein>
    <recommendedName>
        <fullName evidence="7">HMA domain-containing protein</fullName>
    </recommendedName>
</protein>
<reference evidence="8 9" key="1">
    <citation type="submission" date="2020-12" db="EMBL/GenBank/DDBJ databases">
        <title>Concerted genomic and epigenomic changes stabilize Arabidopsis allopolyploids.</title>
        <authorList>
            <person name="Chen Z."/>
        </authorList>
    </citation>
    <scope>NUCLEOTIDE SEQUENCE [LARGE SCALE GENOMIC DNA]</scope>
    <source>
        <strain evidence="8">Allo738</strain>
        <tissue evidence="8">Leaf</tissue>
    </source>
</reference>
<dbReference type="PROSITE" id="PS50846">
    <property type="entry name" value="HMA_2"/>
    <property type="match status" value="1"/>
</dbReference>
<name>A0A8T1XQB5_9BRAS</name>
<dbReference type="GO" id="GO:0046872">
    <property type="term" value="F:metal ion binding"/>
    <property type="evidence" value="ECO:0007669"/>
    <property type="project" value="UniProtKB-KW"/>
</dbReference>
<keyword evidence="4" id="KW-0636">Prenylation</keyword>
<sequence>MQVVVLKLDVHCERTKKKAMSTVCCLSGVNSVDVKDGKLTVTGEVDAYMIVKKLKKICHTEFISVGPVKEPEKKKPDDPKKPETKTPDVIYNCVPPYPPYYHHFNGCYNEDPYACVIS</sequence>
<proteinExistence type="inferred from homology"/>
<dbReference type="PANTHER" id="PTHR45811">
    <property type="entry name" value="COPPER TRANSPORT PROTEIN FAMILY-RELATED"/>
    <property type="match status" value="1"/>
</dbReference>
<feature type="domain" description="HMA" evidence="7">
    <location>
        <begin position="1"/>
        <end position="65"/>
    </location>
</feature>
<dbReference type="InterPro" id="IPR051863">
    <property type="entry name" value="HIPP"/>
</dbReference>
<dbReference type="EMBL" id="JAEFBK010000013">
    <property type="protein sequence ID" value="KAG7533970.1"/>
    <property type="molecule type" value="Genomic_DNA"/>
</dbReference>
<evidence type="ECO:0000256" key="5">
    <source>
        <dbReference type="ARBA" id="ARBA00024045"/>
    </source>
</evidence>
<keyword evidence="1" id="KW-0488">Methylation</keyword>
<evidence type="ECO:0000256" key="6">
    <source>
        <dbReference type="SAM" id="MobiDB-lite"/>
    </source>
</evidence>
<keyword evidence="2" id="KW-0479">Metal-binding</keyword>
<dbReference type="PANTHER" id="PTHR45811:SF50">
    <property type="entry name" value="HEAVY METAL-ASSOCIATED ISOPRENYLATED PLANT PROTEIN 12-RELATED"/>
    <property type="match status" value="1"/>
</dbReference>
<evidence type="ECO:0000259" key="7">
    <source>
        <dbReference type="PROSITE" id="PS50846"/>
    </source>
</evidence>
<evidence type="ECO:0000256" key="3">
    <source>
        <dbReference type="ARBA" id="ARBA00023288"/>
    </source>
</evidence>
<keyword evidence="9" id="KW-1185">Reference proteome</keyword>
<feature type="compositionally biased region" description="Basic and acidic residues" evidence="6">
    <location>
        <begin position="69"/>
        <end position="86"/>
    </location>
</feature>
<keyword evidence="3" id="KW-0449">Lipoprotein</keyword>
<dbReference type="InterPro" id="IPR006121">
    <property type="entry name" value="HMA_dom"/>
</dbReference>
<dbReference type="Proteomes" id="UP000694240">
    <property type="component" value="Chromosome 13"/>
</dbReference>
<evidence type="ECO:0000313" key="8">
    <source>
        <dbReference type="EMBL" id="KAG7533970.1"/>
    </source>
</evidence>
<comment type="similarity">
    <text evidence="5">Belongs to the HIPP family.</text>
</comment>
<evidence type="ECO:0000256" key="1">
    <source>
        <dbReference type="ARBA" id="ARBA00022481"/>
    </source>
</evidence>
<feature type="region of interest" description="Disordered" evidence="6">
    <location>
        <begin position="68"/>
        <end position="87"/>
    </location>
</feature>